<feature type="domain" description="Ubiquitin-like" evidence="1">
    <location>
        <begin position="30"/>
        <end position="83"/>
    </location>
</feature>
<dbReference type="EMBL" id="OY660886">
    <property type="protein sequence ID" value="CAJ1086043.1"/>
    <property type="molecule type" value="Genomic_DNA"/>
</dbReference>
<dbReference type="InterPro" id="IPR029071">
    <property type="entry name" value="Ubiquitin-like_domsf"/>
</dbReference>
<dbReference type="InterPro" id="IPR000626">
    <property type="entry name" value="Ubiquitin-like_dom"/>
</dbReference>
<dbReference type="Proteomes" id="UP001178508">
    <property type="component" value="Chromosome 23"/>
</dbReference>
<dbReference type="PROSITE" id="PS50053">
    <property type="entry name" value="UBIQUITIN_2"/>
    <property type="match status" value="1"/>
</dbReference>
<proteinExistence type="predicted"/>
<name>A0AAV1HJE0_XYRNO</name>
<evidence type="ECO:0000313" key="3">
    <source>
        <dbReference type="Proteomes" id="UP001178508"/>
    </source>
</evidence>
<evidence type="ECO:0000259" key="1">
    <source>
        <dbReference type="PROSITE" id="PS50053"/>
    </source>
</evidence>
<gene>
    <name evidence="2" type="ORF">XNOV1_A034514</name>
</gene>
<sequence>MGIQLQVHDARGETKIVTICDNLNQIRNMTVMDVKQKIMKVLGINDDFRIVYRTETLEESSLLMSYGIQHMSTIHLILILPGGH</sequence>
<dbReference type="SUPFAM" id="SSF54236">
    <property type="entry name" value="Ubiquitin-like"/>
    <property type="match status" value="1"/>
</dbReference>
<dbReference type="Gene3D" id="3.10.20.90">
    <property type="entry name" value="Phosphatidylinositol 3-kinase Catalytic Subunit, Chain A, domain 1"/>
    <property type="match status" value="1"/>
</dbReference>
<accession>A0AAV1HJE0</accession>
<protein>
    <recommendedName>
        <fullName evidence="1">Ubiquitin-like domain-containing protein</fullName>
    </recommendedName>
</protein>
<evidence type="ECO:0000313" key="2">
    <source>
        <dbReference type="EMBL" id="CAJ1086043.1"/>
    </source>
</evidence>
<dbReference type="AlphaFoldDB" id="A0AAV1HJE0"/>
<organism evidence="2 3">
    <name type="scientific">Xyrichtys novacula</name>
    <name type="common">Pearly razorfish</name>
    <name type="synonym">Hemipteronotus novacula</name>
    <dbReference type="NCBI Taxonomy" id="13765"/>
    <lineage>
        <taxon>Eukaryota</taxon>
        <taxon>Metazoa</taxon>
        <taxon>Chordata</taxon>
        <taxon>Craniata</taxon>
        <taxon>Vertebrata</taxon>
        <taxon>Euteleostomi</taxon>
        <taxon>Actinopterygii</taxon>
        <taxon>Neopterygii</taxon>
        <taxon>Teleostei</taxon>
        <taxon>Neoteleostei</taxon>
        <taxon>Acanthomorphata</taxon>
        <taxon>Eupercaria</taxon>
        <taxon>Labriformes</taxon>
        <taxon>Labridae</taxon>
        <taxon>Xyrichtys</taxon>
    </lineage>
</organism>
<dbReference type="CDD" id="cd17039">
    <property type="entry name" value="Ubl_ubiquitin_like"/>
    <property type="match status" value="1"/>
</dbReference>
<reference evidence="2" key="1">
    <citation type="submission" date="2023-08" db="EMBL/GenBank/DDBJ databases">
        <authorList>
            <person name="Alioto T."/>
            <person name="Alioto T."/>
            <person name="Gomez Garrido J."/>
        </authorList>
    </citation>
    <scope>NUCLEOTIDE SEQUENCE</scope>
</reference>
<keyword evidence="3" id="KW-1185">Reference proteome</keyword>